<reference evidence="1" key="1">
    <citation type="submission" date="2021-06" db="EMBL/GenBank/DDBJ databases">
        <authorList>
            <person name="Kallberg Y."/>
            <person name="Tangrot J."/>
            <person name="Rosling A."/>
        </authorList>
    </citation>
    <scope>NUCLEOTIDE SEQUENCE</scope>
    <source>
        <strain evidence="1">MA453B</strain>
    </source>
</reference>
<name>A0A9N9PJ98_9GLOM</name>
<dbReference type="EMBL" id="CAJVPY010061463">
    <property type="protein sequence ID" value="CAG8821978.1"/>
    <property type="molecule type" value="Genomic_DNA"/>
</dbReference>
<gene>
    <name evidence="1" type="ORF">DERYTH_LOCUS27225</name>
</gene>
<sequence length="69" mass="7895">TLELMKKATILYVITENPIKFSNTKEKDIMSLGFGDLNTISKYQVIIAEPLALFFPEAKENQTYIINIQ</sequence>
<dbReference type="OrthoDB" id="2374788at2759"/>
<feature type="non-terminal residue" evidence="1">
    <location>
        <position position="1"/>
    </location>
</feature>
<proteinExistence type="predicted"/>
<evidence type="ECO:0000313" key="1">
    <source>
        <dbReference type="EMBL" id="CAG8821978.1"/>
    </source>
</evidence>
<dbReference type="AlphaFoldDB" id="A0A9N9PJ98"/>
<accession>A0A9N9PJ98</accession>
<dbReference type="Proteomes" id="UP000789405">
    <property type="component" value="Unassembled WGS sequence"/>
</dbReference>
<keyword evidence="2" id="KW-1185">Reference proteome</keyword>
<organism evidence="1 2">
    <name type="scientific">Dentiscutata erythropus</name>
    <dbReference type="NCBI Taxonomy" id="1348616"/>
    <lineage>
        <taxon>Eukaryota</taxon>
        <taxon>Fungi</taxon>
        <taxon>Fungi incertae sedis</taxon>
        <taxon>Mucoromycota</taxon>
        <taxon>Glomeromycotina</taxon>
        <taxon>Glomeromycetes</taxon>
        <taxon>Diversisporales</taxon>
        <taxon>Gigasporaceae</taxon>
        <taxon>Dentiscutata</taxon>
    </lineage>
</organism>
<comment type="caution">
    <text evidence="1">The sequence shown here is derived from an EMBL/GenBank/DDBJ whole genome shotgun (WGS) entry which is preliminary data.</text>
</comment>
<evidence type="ECO:0000313" key="2">
    <source>
        <dbReference type="Proteomes" id="UP000789405"/>
    </source>
</evidence>
<feature type="non-terminal residue" evidence="1">
    <location>
        <position position="69"/>
    </location>
</feature>
<protein>
    <submittedName>
        <fullName evidence="1">23572_t:CDS:1</fullName>
    </submittedName>
</protein>